<dbReference type="GO" id="GO:0004497">
    <property type="term" value="F:monooxygenase activity"/>
    <property type="evidence" value="ECO:0007669"/>
    <property type="project" value="UniProtKB-KW"/>
</dbReference>
<dbReference type="PANTHER" id="PTHR46696">
    <property type="entry name" value="P450, PUTATIVE (EUROFUNG)-RELATED"/>
    <property type="match status" value="1"/>
</dbReference>
<dbReference type="SUPFAM" id="SSF48264">
    <property type="entry name" value="Cytochrome P450"/>
    <property type="match status" value="1"/>
</dbReference>
<gene>
    <name evidence="4" type="ORF">GB2207_04269</name>
</gene>
<keyword evidence="5" id="KW-1185">Reference proteome</keyword>
<dbReference type="InterPro" id="IPR017972">
    <property type="entry name" value="Cyt_P450_CS"/>
</dbReference>
<dbReference type="OrthoDB" id="7052847at2"/>
<dbReference type="GO" id="GO:0016705">
    <property type="term" value="F:oxidoreductase activity, acting on paired donors, with incorporation or reduction of molecular oxygen"/>
    <property type="evidence" value="ECO:0007669"/>
    <property type="project" value="InterPro"/>
</dbReference>
<dbReference type="HOGENOM" id="CLU_033716_0_2_6"/>
<accession>Q1YQY4</accession>
<sequence>MINQLVISGDEFHARDLEQPAVIQNPFPYYDMLRDKPIQFGVEGYPPGTVKGMDKPIPAWAILNYKDLVHVASNHEIFSSRDRMQEASDAPTLMLVNHDQPEHTWLRSIARQAFTPRRVGTDVGPWLKDVIDQMLTDEGAGYIDFMDNLAADLPARFISKLLGTPQEDYRKIRDWSDAYMGTSNLDMAGKAQSNIEMFNYYTEQVAERYDQVKRGMAEDNLLTGFIEAKAEDGRMLTPEEVVRFCITMVAGGAESSVYLLGNQVAAMLEFPELYQKMRADRSLVRPFLEESIRRDGPIQRLFRECTQDTEIAGQKMKKGDWVCVFFGAGNHDPKVFENPHDFILNRPNVGKNLTFSHGIHHCIASMVARNEAAGMINGILDRYKAVEPGNGPVVYQDKGFINYGPEKCPVNFILD</sequence>
<comment type="cofactor">
    <cofactor evidence="1">
        <name>heme</name>
        <dbReference type="ChEBI" id="CHEBI:30413"/>
    </cofactor>
</comment>
<organism evidence="4 5">
    <name type="scientific">gamma proteobacterium HTCC2207</name>
    <dbReference type="NCBI Taxonomy" id="314287"/>
    <lineage>
        <taxon>Bacteria</taxon>
        <taxon>Pseudomonadati</taxon>
        <taxon>Pseudomonadota</taxon>
        <taxon>Gammaproteobacteria</taxon>
        <taxon>Cellvibrionales</taxon>
        <taxon>Porticoccaceae</taxon>
        <taxon>SAR92 clade</taxon>
    </lineage>
</organism>
<dbReference type="InterPro" id="IPR002397">
    <property type="entry name" value="Cyt_P450_B"/>
</dbReference>
<reference evidence="4 5" key="1">
    <citation type="submission" date="2006-03" db="EMBL/GenBank/DDBJ databases">
        <authorList>
            <person name="Giovannoni S.J."/>
            <person name="Cho J.-C."/>
            <person name="Ferriera S."/>
            <person name="Johnson J."/>
            <person name="Kravitz S."/>
            <person name="Halpern A."/>
            <person name="Remington K."/>
            <person name="Beeson K."/>
            <person name="Tran B."/>
            <person name="Rogers Y.-H."/>
            <person name="Friedman R."/>
            <person name="Venter J.C."/>
        </authorList>
    </citation>
    <scope>NUCLEOTIDE SEQUENCE [LARGE SCALE GENOMIC DNA]</scope>
    <source>
        <strain evidence="4 5">HTCC2207</strain>
    </source>
</reference>
<evidence type="ECO:0000256" key="1">
    <source>
        <dbReference type="ARBA" id="ARBA00001971"/>
    </source>
</evidence>
<dbReference type="AlphaFoldDB" id="Q1YQY4"/>
<dbReference type="Pfam" id="PF00067">
    <property type="entry name" value="p450"/>
    <property type="match status" value="1"/>
</dbReference>
<dbReference type="Gene3D" id="1.10.630.10">
    <property type="entry name" value="Cytochrome P450"/>
    <property type="match status" value="1"/>
</dbReference>
<keyword evidence="3" id="KW-0560">Oxidoreductase</keyword>
<evidence type="ECO:0008006" key="6">
    <source>
        <dbReference type="Google" id="ProtNLM"/>
    </source>
</evidence>
<comment type="similarity">
    <text evidence="2 3">Belongs to the cytochrome P450 family.</text>
</comment>
<dbReference type="PANTHER" id="PTHR46696:SF1">
    <property type="entry name" value="CYTOCHROME P450 YJIB-RELATED"/>
    <property type="match status" value="1"/>
</dbReference>
<evidence type="ECO:0000256" key="3">
    <source>
        <dbReference type="RuleBase" id="RU000461"/>
    </source>
</evidence>
<dbReference type="InterPro" id="IPR036396">
    <property type="entry name" value="Cyt_P450_sf"/>
</dbReference>
<keyword evidence="3" id="KW-0479">Metal-binding</keyword>
<dbReference type="InterPro" id="IPR001128">
    <property type="entry name" value="Cyt_P450"/>
</dbReference>
<dbReference type="Proteomes" id="UP000005555">
    <property type="component" value="Unassembled WGS sequence"/>
</dbReference>
<evidence type="ECO:0000313" key="4">
    <source>
        <dbReference type="EMBL" id="EAS46824.1"/>
    </source>
</evidence>
<keyword evidence="3" id="KW-0408">Iron</keyword>
<dbReference type="EMBL" id="AAPI01000005">
    <property type="protein sequence ID" value="EAS46824.1"/>
    <property type="molecule type" value="Genomic_DNA"/>
</dbReference>
<dbReference type="STRING" id="314287.GB2207_04269"/>
<dbReference type="GO" id="GO:0005506">
    <property type="term" value="F:iron ion binding"/>
    <property type="evidence" value="ECO:0007669"/>
    <property type="project" value="InterPro"/>
</dbReference>
<name>Q1YQY4_9GAMM</name>
<evidence type="ECO:0000313" key="5">
    <source>
        <dbReference type="Proteomes" id="UP000005555"/>
    </source>
</evidence>
<protein>
    <recommendedName>
        <fullName evidence="6">Cytochrome P450</fullName>
    </recommendedName>
</protein>
<comment type="caution">
    <text evidence="4">The sequence shown here is derived from an EMBL/GenBank/DDBJ whole genome shotgun (WGS) entry which is preliminary data.</text>
</comment>
<proteinExistence type="inferred from homology"/>
<dbReference type="PRINTS" id="PR00359">
    <property type="entry name" value="BP450"/>
</dbReference>
<dbReference type="PROSITE" id="PS00086">
    <property type="entry name" value="CYTOCHROME_P450"/>
    <property type="match status" value="1"/>
</dbReference>
<keyword evidence="3" id="KW-0503">Monooxygenase</keyword>
<dbReference type="GO" id="GO:0020037">
    <property type="term" value="F:heme binding"/>
    <property type="evidence" value="ECO:0007669"/>
    <property type="project" value="InterPro"/>
</dbReference>
<keyword evidence="3" id="KW-0349">Heme</keyword>
<dbReference type="eggNOG" id="COG2124">
    <property type="taxonomic scope" value="Bacteria"/>
</dbReference>
<evidence type="ECO:0000256" key="2">
    <source>
        <dbReference type="ARBA" id="ARBA00010617"/>
    </source>
</evidence>